<keyword evidence="1" id="KW-0812">Transmembrane</keyword>
<name>A0ABX1DCQ0_9FLAO</name>
<protein>
    <submittedName>
        <fullName evidence="2">Uncharacterized protein</fullName>
    </submittedName>
</protein>
<reference evidence="2 3" key="1">
    <citation type="submission" date="2020-03" db="EMBL/GenBank/DDBJ databases">
        <title>Tamlana sp. nov, isolated from XXX.</title>
        <authorList>
            <person name="Cao W.R."/>
        </authorList>
    </citation>
    <scope>NUCLEOTIDE SEQUENCE [LARGE SCALE GENOMIC DNA]</scope>
    <source>
        <strain evidence="2 3">HST1-43</strain>
    </source>
</reference>
<keyword evidence="1" id="KW-1133">Transmembrane helix</keyword>
<evidence type="ECO:0000313" key="2">
    <source>
        <dbReference type="EMBL" id="NJX16135.1"/>
    </source>
</evidence>
<dbReference type="EMBL" id="JAAVJS010000015">
    <property type="protein sequence ID" value="NJX16135.1"/>
    <property type="molecule type" value="Genomic_DNA"/>
</dbReference>
<organism evidence="2 3">
    <name type="scientific">Tamlana crocina</name>
    <dbReference type="NCBI Taxonomy" id="393006"/>
    <lineage>
        <taxon>Bacteria</taxon>
        <taxon>Pseudomonadati</taxon>
        <taxon>Bacteroidota</taxon>
        <taxon>Flavobacteriia</taxon>
        <taxon>Flavobacteriales</taxon>
        <taxon>Flavobacteriaceae</taxon>
        <taxon>Tamlana</taxon>
    </lineage>
</organism>
<evidence type="ECO:0000256" key="1">
    <source>
        <dbReference type="SAM" id="Phobius"/>
    </source>
</evidence>
<dbReference type="RefSeq" id="WP_167918467.1">
    <property type="nucleotide sequence ID" value="NZ_JAAVJS010000015.1"/>
</dbReference>
<gene>
    <name evidence="2" type="ORF">HC176_11620</name>
</gene>
<sequence length="74" mass="8235">MVDGIENVIASLHAKGKTECDVEEQICGVCGFDVFISKISCVTEKGDQRYCTLRFGRTVSSVTLFLFIFLIKSH</sequence>
<feature type="transmembrane region" description="Helical" evidence="1">
    <location>
        <begin position="55"/>
        <end position="71"/>
    </location>
</feature>
<accession>A0ABX1DCQ0</accession>
<keyword evidence="3" id="KW-1185">Reference proteome</keyword>
<evidence type="ECO:0000313" key="3">
    <source>
        <dbReference type="Proteomes" id="UP000760545"/>
    </source>
</evidence>
<dbReference type="Proteomes" id="UP000760545">
    <property type="component" value="Unassembled WGS sequence"/>
</dbReference>
<keyword evidence="1" id="KW-0472">Membrane</keyword>
<proteinExistence type="predicted"/>
<comment type="caution">
    <text evidence="2">The sequence shown here is derived from an EMBL/GenBank/DDBJ whole genome shotgun (WGS) entry which is preliminary data.</text>
</comment>